<name>A0A3E0K620_9BACI</name>
<sequence>MNNRKVANSAPFSNLFIGPGKFHFQWGSIPKRNSFWLPRPGGPEKRRPRPNGEPRHLPIRKKPAPFLHKE</sequence>
<gene>
    <name evidence="2" type="ORF">C6P37_06780</name>
</gene>
<accession>A0A3E0K620</accession>
<evidence type="ECO:0000313" key="2">
    <source>
        <dbReference type="EMBL" id="REJ28952.1"/>
    </source>
</evidence>
<evidence type="ECO:0000313" key="3">
    <source>
        <dbReference type="Proteomes" id="UP000257014"/>
    </source>
</evidence>
<reference evidence="2 3" key="1">
    <citation type="submission" date="2018-03" db="EMBL/GenBank/DDBJ databases">
        <authorList>
            <person name="Keele B.F."/>
        </authorList>
    </citation>
    <scope>NUCLEOTIDE SEQUENCE [LARGE SCALE GENOMIC DNA]</scope>
    <source>
        <strain evidence="2">ZCTH4_d</strain>
    </source>
</reference>
<evidence type="ECO:0000256" key="1">
    <source>
        <dbReference type="SAM" id="MobiDB-lite"/>
    </source>
</evidence>
<dbReference type="Proteomes" id="UP000257014">
    <property type="component" value="Unassembled WGS sequence"/>
</dbReference>
<proteinExistence type="predicted"/>
<feature type="compositionally biased region" description="Basic and acidic residues" evidence="1">
    <location>
        <begin position="42"/>
        <end position="56"/>
    </location>
</feature>
<comment type="caution">
    <text evidence="2">The sequence shown here is derived from an EMBL/GenBank/DDBJ whole genome shotgun (WGS) entry which is preliminary data.</text>
</comment>
<dbReference type="EMBL" id="QEWE01000015">
    <property type="protein sequence ID" value="REJ28952.1"/>
    <property type="molecule type" value="Genomic_DNA"/>
</dbReference>
<protein>
    <submittedName>
        <fullName evidence="2">Uncharacterized protein</fullName>
    </submittedName>
</protein>
<feature type="region of interest" description="Disordered" evidence="1">
    <location>
        <begin position="32"/>
        <end position="70"/>
    </location>
</feature>
<dbReference type="AlphaFoldDB" id="A0A3E0K620"/>
<organism evidence="2 3">
    <name type="scientific">Caldibacillus debilis</name>
    <dbReference type="NCBI Taxonomy" id="301148"/>
    <lineage>
        <taxon>Bacteria</taxon>
        <taxon>Bacillati</taxon>
        <taxon>Bacillota</taxon>
        <taxon>Bacilli</taxon>
        <taxon>Bacillales</taxon>
        <taxon>Bacillaceae</taxon>
        <taxon>Caldibacillus</taxon>
    </lineage>
</organism>